<feature type="compositionally biased region" description="Basic and acidic residues" evidence="1">
    <location>
        <begin position="26"/>
        <end position="48"/>
    </location>
</feature>
<feature type="region of interest" description="Disordered" evidence="1">
    <location>
        <begin position="1"/>
        <end position="48"/>
    </location>
</feature>
<evidence type="ECO:0000313" key="3">
    <source>
        <dbReference type="Proteomes" id="UP000198870"/>
    </source>
</evidence>
<reference evidence="2 3" key="1">
    <citation type="submission" date="2016-10" db="EMBL/GenBank/DDBJ databases">
        <authorList>
            <person name="de Groot N.N."/>
        </authorList>
    </citation>
    <scope>NUCLEOTIDE SEQUENCE [LARGE SCALE GENOMIC DNA]</scope>
    <source>
        <strain evidence="2 3">AA1</strain>
    </source>
</reference>
<keyword evidence="3" id="KW-1185">Reference proteome</keyword>
<proteinExistence type="predicted"/>
<dbReference type="AlphaFoldDB" id="A0A1G5HPV0"/>
<name>A0A1G5HPV0_9BACT</name>
<gene>
    <name evidence="2" type="ORF">SAMN05216233_11550</name>
</gene>
<dbReference type="EMBL" id="FMUX01000015">
    <property type="protein sequence ID" value="SCY65793.1"/>
    <property type="molecule type" value="Genomic_DNA"/>
</dbReference>
<organism evidence="2 3">
    <name type="scientific">Desulfoluna spongiiphila</name>
    <dbReference type="NCBI Taxonomy" id="419481"/>
    <lineage>
        <taxon>Bacteria</taxon>
        <taxon>Pseudomonadati</taxon>
        <taxon>Thermodesulfobacteriota</taxon>
        <taxon>Desulfobacteria</taxon>
        <taxon>Desulfobacterales</taxon>
        <taxon>Desulfolunaceae</taxon>
        <taxon>Desulfoluna</taxon>
    </lineage>
</organism>
<evidence type="ECO:0000256" key="1">
    <source>
        <dbReference type="SAM" id="MobiDB-lite"/>
    </source>
</evidence>
<dbReference type="STRING" id="419481.SAMN05216233_11550"/>
<protein>
    <submittedName>
        <fullName evidence="2">Uncharacterized protein</fullName>
    </submittedName>
</protein>
<accession>A0A1G5HPV0</accession>
<dbReference type="Proteomes" id="UP000198870">
    <property type="component" value="Unassembled WGS sequence"/>
</dbReference>
<sequence length="48" mass="5651">MTMHADQFSTLRQTDPMKRSVQKNTMESHGHIRNIGDHSCNRLRKKLD</sequence>
<evidence type="ECO:0000313" key="2">
    <source>
        <dbReference type="EMBL" id="SCY65793.1"/>
    </source>
</evidence>